<evidence type="ECO:0000256" key="4">
    <source>
        <dbReference type="ARBA" id="ARBA00022989"/>
    </source>
</evidence>
<name>A0A4Q9VRF7_9HYPH</name>
<keyword evidence="8" id="KW-1185">Reference proteome</keyword>
<feature type="transmembrane region" description="Helical" evidence="6">
    <location>
        <begin position="152"/>
        <end position="181"/>
    </location>
</feature>
<evidence type="ECO:0000313" key="7">
    <source>
        <dbReference type="EMBL" id="TBW38464.1"/>
    </source>
</evidence>
<proteinExistence type="predicted"/>
<keyword evidence="2" id="KW-1003">Cell membrane</keyword>
<dbReference type="PANTHER" id="PTHR30086">
    <property type="entry name" value="ARGININE EXPORTER PROTEIN ARGO"/>
    <property type="match status" value="1"/>
</dbReference>
<gene>
    <name evidence="7" type="ORF">EYW49_09355</name>
</gene>
<dbReference type="EMBL" id="SJFN01000011">
    <property type="protein sequence ID" value="TBW38464.1"/>
    <property type="molecule type" value="Genomic_DNA"/>
</dbReference>
<keyword evidence="4 6" id="KW-1133">Transmembrane helix</keyword>
<sequence>MSAADPFVALFLFSLISACTPGPNNVMLLASGVNFGFRRTVPHMAGVSIGFPVMMAAVALGLGSAFRAEPRIHDVIEVIGVVYLLWLAWKIAAAPVGVEIGPSAPDAADGRPRSSARPMSFLAAVAFQWVNVKAWIIAISAVSVYVPESYTAIGGAALLFGVTLITGVISTVQWAAFGSLVARFLREPMRLRIFNVTMAALLIVSLWPAAVDIAGWFGIRG</sequence>
<keyword evidence="5 6" id="KW-0472">Membrane</keyword>
<evidence type="ECO:0000256" key="3">
    <source>
        <dbReference type="ARBA" id="ARBA00022692"/>
    </source>
</evidence>
<dbReference type="Pfam" id="PF01810">
    <property type="entry name" value="LysE"/>
    <property type="match status" value="1"/>
</dbReference>
<feature type="transmembrane region" description="Helical" evidence="6">
    <location>
        <begin position="193"/>
        <end position="219"/>
    </location>
</feature>
<reference evidence="7 8" key="1">
    <citation type="submission" date="2019-02" db="EMBL/GenBank/DDBJ databases">
        <title>Siculibacillus lacustris gen. nov., sp. nov., a new rosette-forming bacterium isolated from a freshwater crater lake (Lake St. Ana, Romania).</title>
        <authorList>
            <person name="Felfoldi T."/>
            <person name="Marton Z."/>
            <person name="Szabo A."/>
            <person name="Mentes A."/>
            <person name="Boka K."/>
            <person name="Marialigeti K."/>
            <person name="Mathe I."/>
            <person name="Koncz M."/>
            <person name="Schumann P."/>
            <person name="Toth E."/>
        </authorList>
    </citation>
    <scope>NUCLEOTIDE SEQUENCE [LARGE SCALE GENOMIC DNA]</scope>
    <source>
        <strain evidence="7 8">SA-279</strain>
    </source>
</reference>
<evidence type="ECO:0000256" key="2">
    <source>
        <dbReference type="ARBA" id="ARBA00022475"/>
    </source>
</evidence>
<organism evidence="7 8">
    <name type="scientific">Siculibacillus lacustris</name>
    <dbReference type="NCBI Taxonomy" id="1549641"/>
    <lineage>
        <taxon>Bacteria</taxon>
        <taxon>Pseudomonadati</taxon>
        <taxon>Pseudomonadota</taxon>
        <taxon>Alphaproteobacteria</taxon>
        <taxon>Hyphomicrobiales</taxon>
        <taxon>Ancalomicrobiaceae</taxon>
        <taxon>Siculibacillus</taxon>
    </lineage>
</organism>
<evidence type="ECO:0000313" key="8">
    <source>
        <dbReference type="Proteomes" id="UP000292781"/>
    </source>
</evidence>
<dbReference type="RefSeq" id="WP_131308705.1">
    <property type="nucleotide sequence ID" value="NZ_SJFN01000011.1"/>
</dbReference>
<dbReference type="OrthoDB" id="9812084at2"/>
<evidence type="ECO:0000256" key="6">
    <source>
        <dbReference type="SAM" id="Phobius"/>
    </source>
</evidence>
<dbReference type="PANTHER" id="PTHR30086:SF20">
    <property type="entry name" value="ARGININE EXPORTER PROTEIN ARGO-RELATED"/>
    <property type="match status" value="1"/>
</dbReference>
<dbReference type="Proteomes" id="UP000292781">
    <property type="component" value="Unassembled WGS sequence"/>
</dbReference>
<dbReference type="InterPro" id="IPR001123">
    <property type="entry name" value="LeuE-type"/>
</dbReference>
<feature type="transmembrane region" description="Helical" evidence="6">
    <location>
        <begin position="43"/>
        <end position="63"/>
    </location>
</feature>
<dbReference type="GO" id="GO:0015171">
    <property type="term" value="F:amino acid transmembrane transporter activity"/>
    <property type="evidence" value="ECO:0007669"/>
    <property type="project" value="TreeGrafter"/>
</dbReference>
<comment type="caution">
    <text evidence="7">The sequence shown here is derived from an EMBL/GenBank/DDBJ whole genome shotgun (WGS) entry which is preliminary data.</text>
</comment>
<dbReference type="AlphaFoldDB" id="A0A4Q9VRF7"/>
<evidence type="ECO:0000256" key="1">
    <source>
        <dbReference type="ARBA" id="ARBA00004651"/>
    </source>
</evidence>
<comment type="subcellular location">
    <subcellularLocation>
        <location evidence="1">Cell membrane</location>
        <topology evidence="1">Multi-pass membrane protein</topology>
    </subcellularLocation>
</comment>
<keyword evidence="3 6" id="KW-0812">Transmembrane</keyword>
<dbReference type="GO" id="GO:0033228">
    <property type="term" value="P:cysteine export across plasma membrane"/>
    <property type="evidence" value="ECO:0007669"/>
    <property type="project" value="TreeGrafter"/>
</dbReference>
<protein>
    <submittedName>
        <fullName evidence="7">LysE family translocator</fullName>
    </submittedName>
</protein>
<feature type="transmembrane region" description="Helical" evidence="6">
    <location>
        <begin position="121"/>
        <end position="146"/>
    </location>
</feature>
<accession>A0A4Q9VRF7</accession>
<dbReference type="GO" id="GO:0005886">
    <property type="term" value="C:plasma membrane"/>
    <property type="evidence" value="ECO:0007669"/>
    <property type="project" value="UniProtKB-SubCell"/>
</dbReference>
<evidence type="ECO:0000256" key="5">
    <source>
        <dbReference type="ARBA" id="ARBA00023136"/>
    </source>
</evidence>